<feature type="domain" description="HMG box" evidence="6">
    <location>
        <begin position="113"/>
        <end position="181"/>
    </location>
</feature>
<dbReference type="SUPFAM" id="SSF47095">
    <property type="entry name" value="HMG-box"/>
    <property type="match status" value="1"/>
</dbReference>
<evidence type="ECO:0000256" key="4">
    <source>
        <dbReference type="SAM" id="Coils"/>
    </source>
</evidence>
<dbReference type="PANTHER" id="PTHR46040">
    <property type="entry name" value="HIGH MOBILITY GROUP PROTEIN 2"/>
    <property type="match status" value="1"/>
</dbReference>
<dbReference type="PANTHER" id="PTHR46040:SF3">
    <property type="entry name" value="HIGH MOBILITY GROUP PROTEIN 2"/>
    <property type="match status" value="1"/>
</dbReference>
<evidence type="ECO:0000313" key="7">
    <source>
        <dbReference type="Proteomes" id="UP000694865"/>
    </source>
</evidence>
<evidence type="ECO:0000313" key="8">
    <source>
        <dbReference type="RefSeq" id="XP_006824509.1"/>
    </source>
</evidence>
<feature type="DNA-binding region" description="HMG box" evidence="3">
    <location>
        <begin position="113"/>
        <end position="181"/>
    </location>
</feature>
<proteinExistence type="predicted"/>
<protein>
    <submittedName>
        <fullName evidence="8">High mobility group protein 20A-like isoform X1</fullName>
    </submittedName>
</protein>
<reference evidence="8" key="1">
    <citation type="submission" date="2025-08" db="UniProtKB">
        <authorList>
            <consortium name="RefSeq"/>
        </authorList>
    </citation>
    <scope>IDENTIFICATION</scope>
    <source>
        <tissue evidence="8">Testes</tissue>
    </source>
</reference>
<dbReference type="PROSITE" id="PS50118">
    <property type="entry name" value="HMG_BOX_2"/>
    <property type="match status" value="1"/>
</dbReference>
<feature type="coiled-coil region" evidence="4">
    <location>
        <begin position="241"/>
        <end position="289"/>
    </location>
</feature>
<feature type="region of interest" description="Disordered" evidence="5">
    <location>
        <begin position="1"/>
        <end position="57"/>
    </location>
</feature>
<evidence type="ECO:0000256" key="1">
    <source>
        <dbReference type="ARBA" id="ARBA00023125"/>
    </source>
</evidence>
<accession>A0ABM0MWW8</accession>
<feature type="coiled-coil region" evidence="4">
    <location>
        <begin position="156"/>
        <end position="209"/>
    </location>
</feature>
<gene>
    <name evidence="8" type="primary">LOC100367548</name>
</gene>
<dbReference type="InterPro" id="IPR051965">
    <property type="entry name" value="ChromReg_NeuronalGeneExpr"/>
</dbReference>
<evidence type="ECO:0000256" key="3">
    <source>
        <dbReference type="PROSITE-ProRule" id="PRU00267"/>
    </source>
</evidence>
<feature type="compositionally biased region" description="Polar residues" evidence="5">
    <location>
        <begin position="1"/>
        <end position="19"/>
    </location>
</feature>
<dbReference type="InterPro" id="IPR009071">
    <property type="entry name" value="HMG_box_dom"/>
</dbReference>
<keyword evidence="4" id="KW-0175">Coiled coil</keyword>
<keyword evidence="1 3" id="KW-0238">DNA-binding</keyword>
<dbReference type="InterPro" id="IPR036910">
    <property type="entry name" value="HMG_box_dom_sf"/>
</dbReference>
<dbReference type="PRINTS" id="PR00886">
    <property type="entry name" value="HIGHMOBLTY12"/>
</dbReference>
<dbReference type="SMART" id="SM00398">
    <property type="entry name" value="HMG"/>
    <property type="match status" value="1"/>
</dbReference>
<evidence type="ECO:0000256" key="5">
    <source>
        <dbReference type="SAM" id="MobiDB-lite"/>
    </source>
</evidence>
<dbReference type="Pfam" id="PF00505">
    <property type="entry name" value="HMG_box"/>
    <property type="match status" value="1"/>
</dbReference>
<organism evidence="7 8">
    <name type="scientific">Saccoglossus kowalevskii</name>
    <name type="common">Acorn worm</name>
    <dbReference type="NCBI Taxonomy" id="10224"/>
    <lineage>
        <taxon>Eukaryota</taxon>
        <taxon>Metazoa</taxon>
        <taxon>Hemichordata</taxon>
        <taxon>Enteropneusta</taxon>
        <taxon>Harrimaniidae</taxon>
        <taxon>Saccoglossus</taxon>
    </lineage>
</organism>
<dbReference type="GeneID" id="100367548"/>
<feature type="region of interest" description="Disordered" evidence="5">
    <location>
        <begin position="75"/>
        <end position="108"/>
    </location>
</feature>
<sequence>MDLGDSNSNQGLMSNTGPSMFNYESFDDDVSKESNDLTVDASFTGGDGPNFTSTTSQSLNNELITDISQVELLQQDTSSQDVQETQKEERTKGKGGWPKGKKRRKTLKDVNAPRAPLTGYIRFLNDRREKVRSDNPSLTFPDVTKMLGNEWSKLSQAEKQRYLDEAEKDKERYMKELEQYQQTDSYRLFTKKLQEKKRKTELLEDAENRGVNGATAEFDDGEEDLPGYDIPIFTEEFLDHNKAREQELRQLRKANTEYEEQNAILSKHIENMKSAVEKLEVEAVQQRNHNVALQQHLDALRTALTSNFAHVPLPGKDYTCTNEVPTLNTIDTYMTKLHQIILDSPQENESLISTVREIIGRLDYQRYESDPKL</sequence>
<keyword evidence="2 3" id="KW-0539">Nucleus</keyword>
<dbReference type="Gene3D" id="1.10.30.10">
    <property type="entry name" value="High mobility group box domain"/>
    <property type="match status" value="1"/>
</dbReference>
<evidence type="ECO:0000256" key="2">
    <source>
        <dbReference type="ARBA" id="ARBA00023242"/>
    </source>
</evidence>
<keyword evidence="7" id="KW-1185">Reference proteome</keyword>
<dbReference type="RefSeq" id="XP_006824509.1">
    <property type="nucleotide sequence ID" value="XM_006824446.1"/>
</dbReference>
<name>A0ABM0MWW8_SACKO</name>
<evidence type="ECO:0000259" key="6">
    <source>
        <dbReference type="PROSITE" id="PS50118"/>
    </source>
</evidence>
<dbReference type="Proteomes" id="UP000694865">
    <property type="component" value="Unplaced"/>
</dbReference>
<dbReference type="CDD" id="cd21980">
    <property type="entry name" value="HMG-box_HMG20"/>
    <property type="match status" value="1"/>
</dbReference>